<proteinExistence type="predicted"/>
<accession>A0ABV9AK76</accession>
<dbReference type="Gene3D" id="3.30.70.1090">
    <property type="entry name" value="Dimeric alpha+beta barrel"/>
    <property type="match status" value="1"/>
</dbReference>
<dbReference type="SUPFAM" id="SSF54909">
    <property type="entry name" value="Dimeric alpha+beta barrel"/>
    <property type="match status" value="1"/>
</dbReference>
<comment type="caution">
    <text evidence="1">The sequence shown here is derived from an EMBL/GenBank/DDBJ whole genome shotgun (WGS) entry which is preliminary data.</text>
</comment>
<dbReference type="Proteomes" id="UP001595839">
    <property type="component" value="Unassembled WGS sequence"/>
</dbReference>
<sequence length="106" mass="12136">MQYTLIVARMAPEDSERVAGVWAESDATELPHLVGVKHRRLFQFHGLYFQLIGTEEPIAGRIEDVRGHPLFQDVNEKLKPHIGAYDPLTWRGPSDAMAKEFYTWNA</sequence>
<dbReference type="Pfam" id="PF04673">
    <property type="entry name" value="Cyclase_polyket"/>
    <property type="match status" value="1"/>
</dbReference>
<evidence type="ECO:0000313" key="2">
    <source>
        <dbReference type="Proteomes" id="UP001595839"/>
    </source>
</evidence>
<name>A0ABV9AK76_9ACTN</name>
<gene>
    <name evidence="1" type="ORF">ACFPIH_06580</name>
</gene>
<dbReference type="InterPro" id="IPR038474">
    <property type="entry name" value="Polyketide_synth_cyclase_sf"/>
</dbReference>
<dbReference type="InterPro" id="IPR006765">
    <property type="entry name" value="Polyketide_synth_cyclase"/>
</dbReference>
<dbReference type="EMBL" id="JBHSFK010000003">
    <property type="protein sequence ID" value="MFC4499191.1"/>
    <property type="molecule type" value="Genomic_DNA"/>
</dbReference>
<dbReference type="InterPro" id="IPR011008">
    <property type="entry name" value="Dimeric_a/b-barrel"/>
</dbReference>
<evidence type="ECO:0000313" key="1">
    <source>
        <dbReference type="EMBL" id="MFC4499191.1"/>
    </source>
</evidence>
<protein>
    <submittedName>
        <fullName evidence="1">TcmI family type II polyketide cyclase</fullName>
    </submittedName>
</protein>
<reference evidence="2" key="1">
    <citation type="journal article" date="2019" name="Int. J. Syst. Evol. Microbiol.">
        <title>The Global Catalogue of Microorganisms (GCM) 10K type strain sequencing project: providing services to taxonomists for standard genome sequencing and annotation.</title>
        <authorList>
            <consortium name="The Broad Institute Genomics Platform"/>
            <consortium name="The Broad Institute Genome Sequencing Center for Infectious Disease"/>
            <person name="Wu L."/>
            <person name="Ma J."/>
        </authorList>
    </citation>
    <scope>NUCLEOTIDE SEQUENCE [LARGE SCALE GENOMIC DNA]</scope>
    <source>
        <strain evidence="2">CGMCC 4.7177</strain>
    </source>
</reference>
<keyword evidence="2" id="KW-1185">Reference proteome</keyword>
<organism evidence="1 2">
    <name type="scientific">Streptomyces vulcanius</name>
    <dbReference type="NCBI Taxonomy" id="1441876"/>
    <lineage>
        <taxon>Bacteria</taxon>
        <taxon>Bacillati</taxon>
        <taxon>Actinomycetota</taxon>
        <taxon>Actinomycetes</taxon>
        <taxon>Kitasatosporales</taxon>
        <taxon>Streptomycetaceae</taxon>
        <taxon>Streptomyces</taxon>
    </lineage>
</organism>
<dbReference type="RefSeq" id="WP_381182164.1">
    <property type="nucleotide sequence ID" value="NZ_JBHSFK010000003.1"/>
</dbReference>